<dbReference type="EMBL" id="RZNJ01000003">
    <property type="protein sequence ID" value="RUT31264.1"/>
    <property type="molecule type" value="Genomic_DNA"/>
</dbReference>
<organism evidence="1 2">
    <name type="scientific">Arsenicitalea aurantiaca</name>
    <dbReference type="NCBI Taxonomy" id="1783274"/>
    <lineage>
        <taxon>Bacteria</taxon>
        <taxon>Pseudomonadati</taxon>
        <taxon>Pseudomonadota</taxon>
        <taxon>Alphaproteobacteria</taxon>
        <taxon>Hyphomicrobiales</taxon>
        <taxon>Devosiaceae</taxon>
        <taxon>Arsenicitalea</taxon>
    </lineage>
</organism>
<protein>
    <recommendedName>
        <fullName evidence="3">Zinc finger LSD1-type domain-containing protein</fullName>
    </recommendedName>
</protein>
<proteinExistence type="predicted"/>
<evidence type="ECO:0000313" key="2">
    <source>
        <dbReference type="Proteomes" id="UP000281547"/>
    </source>
</evidence>
<dbReference type="Proteomes" id="UP000281547">
    <property type="component" value="Unassembled WGS sequence"/>
</dbReference>
<gene>
    <name evidence="1" type="ORF">EMQ25_10415</name>
</gene>
<dbReference type="AlphaFoldDB" id="A0A433XB31"/>
<accession>A0A433XB31</accession>
<comment type="caution">
    <text evidence="1">The sequence shown here is derived from an EMBL/GenBank/DDBJ whole genome shotgun (WGS) entry which is preliminary data.</text>
</comment>
<reference evidence="1 2" key="1">
    <citation type="journal article" date="2016" name="Int. J. Syst. Evol. Microbiol.">
        <title>Arsenicitalea aurantiaca gen. nov., sp. nov., a new member of the family Hyphomicrobiaceae, isolated from high-arsenic sediment.</title>
        <authorList>
            <person name="Mu Y."/>
            <person name="Zhou L."/>
            <person name="Zeng X.C."/>
            <person name="Liu L."/>
            <person name="Pan Y."/>
            <person name="Chen X."/>
            <person name="Wang J."/>
            <person name="Li S."/>
            <person name="Li W.J."/>
            <person name="Wang Y."/>
        </authorList>
    </citation>
    <scope>NUCLEOTIDE SEQUENCE [LARGE SCALE GENOMIC DNA]</scope>
    <source>
        <strain evidence="1 2">42-50</strain>
    </source>
</reference>
<dbReference type="NCBIfam" id="TIGR01053">
    <property type="entry name" value="LSD1"/>
    <property type="match status" value="1"/>
</dbReference>
<evidence type="ECO:0008006" key="3">
    <source>
        <dbReference type="Google" id="ProtNLM"/>
    </source>
</evidence>
<name>A0A433XB31_9HYPH</name>
<keyword evidence="2" id="KW-1185">Reference proteome</keyword>
<sequence>MPGFQTALYSRGATGFRCSICQLRVAAAQQF</sequence>
<evidence type="ECO:0000313" key="1">
    <source>
        <dbReference type="EMBL" id="RUT31264.1"/>
    </source>
</evidence>